<feature type="compositionally biased region" description="Low complexity" evidence="2">
    <location>
        <begin position="365"/>
        <end position="376"/>
    </location>
</feature>
<keyword evidence="4" id="KW-1185">Reference proteome</keyword>
<feature type="compositionally biased region" description="Polar residues" evidence="2">
    <location>
        <begin position="346"/>
        <end position="359"/>
    </location>
</feature>
<dbReference type="RefSeq" id="WP_308478335.1">
    <property type="nucleotide sequence ID" value="NZ_OY726397.1"/>
</dbReference>
<feature type="region of interest" description="Disordered" evidence="2">
    <location>
        <begin position="252"/>
        <end position="279"/>
    </location>
</feature>
<evidence type="ECO:0000256" key="2">
    <source>
        <dbReference type="SAM" id="MobiDB-lite"/>
    </source>
</evidence>
<gene>
    <name evidence="3" type="ORF">MU0053_002893</name>
</gene>
<feature type="coiled-coil region" evidence="1">
    <location>
        <begin position="137"/>
        <end position="164"/>
    </location>
</feature>
<evidence type="ECO:0000313" key="3">
    <source>
        <dbReference type="EMBL" id="CAJ1505273.1"/>
    </source>
</evidence>
<evidence type="ECO:0000313" key="4">
    <source>
        <dbReference type="Proteomes" id="UP001190465"/>
    </source>
</evidence>
<feature type="region of interest" description="Disordered" evidence="2">
    <location>
        <begin position="169"/>
        <end position="228"/>
    </location>
</feature>
<sequence length="429" mass="42930">MSLGVYGGFRDIPAFEFLDGPTGAGIRGVAPRLEASADDLRRAGTVELPSAGTGVTVNRAIEILGEARQRADRTVDRHLRIAAAVEAARAAAKAFLKTSPTDAELESAAAAYDETKIALAAAADSDVATRTASRDAAAAARKRLRDLTAERASAAAAFEDAMERIAATLGADRDRDGGSGVKRPIHGKKVMTQPGLGTPSSPSAPAAPRTPTAPRSIAPANTGPTSAQNAAVADLLATTQRPQQQPVPFLQQPQAPAPVAAPLSAPTAASQPRNDKANAITPADIPDVAAALATVPVTSPPTAPATAPAAAPAPPTPSGPTGTSTAGLTTDANTTGRSEGARTGLSAASTDQATGTNAAQRPGDAARPMGGAPVMGPMGGIGAGAPSNPKRDSAEQITRHATSDEAVLHGDETVSEAVKGGTIAQRRDG</sequence>
<organism evidence="3 4">
    <name type="scientific">[Mycobacterium] burgundiense</name>
    <dbReference type="NCBI Taxonomy" id="3064286"/>
    <lineage>
        <taxon>Bacteria</taxon>
        <taxon>Bacillati</taxon>
        <taxon>Actinomycetota</taxon>
        <taxon>Actinomycetes</taxon>
        <taxon>Mycobacteriales</taxon>
        <taxon>Mycobacteriaceae</taxon>
        <taxon>Mycolicibacterium</taxon>
    </lineage>
</organism>
<dbReference type="EMBL" id="OY726397">
    <property type="protein sequence ID" value="CAJ1505273.1"/>
    <property type="molecule type" value="Genomic_DNA"/>
</dbReference>
<name>A0ABN9NEY6_9MYCO</name>
<feature type="compositionally biased region" description="Low complexity" evidence="2">
    <location>
        <begin position="252"/>
        <end position="272"/>
    </location>
</feature>
<feature type="region of interest" description="Disordered" evidence="2">
    <location>
        <begin position="299"/>
        <end position="429"/>
    </location>
</feature>
<protein>
    <submittedName>
        <fullName evidence="3">Uncharacterized protein</fullName>
    </submittedName>
</protein>
<feature type="compositionally biased region" description="Low complexity" evidence="2">
    <location>
        <begin position="198"/>
        <end position="220"/>
    </location>
</feature>
<reference evidence="3 4" key="1">
    <citation type="submission" date="2023-08" db="EMBL/GenBank/DDBJ databases">
        <authorList>
            <person name="Folkvardsen B D."/>
            <person name="Norman A."/>
        </authorList>
    </citation>
    <scope>NUCLEOTIDE SEQUENCE [LARGE SCALE GENOMIC DNA]</scope>
    <source>
        <strain evidence="3 4">Mu0053</strain>
    </source>
</reference>
<feature type="compositionally biased region" description="Low complexity" evidence="2">
    <location>
        <begin position="319"/>
        <end position="330"/>
    </location>
</feature>
<evidence type="ECO:0000256" key="1">
    <source>
        <dbReference type="SAM" id="Coils"/>
    </source>
</evidence>
<proteinExistence type="predicted"/>
<accession>A0ABN9NEY6</accession>
<feature type="compositionally biased region" description="Basic and acidic residues" evidence="2">
    <location>
        <begin position="389"/>
        <end position="412"/>
    </location>
</feature>
<dbReference type="Proteomes" id="UP001190465">
    <property type="component" value="Chromosome"/>
</dbReference>
<keyword evidence="1" id="KW-0175">Coiled coil</keyword>